<evidence type="ECO:0000313" key="1">
    <source>
        <dbReference type="EMBL" id="KAK6988999.1"/>
    </source>
</evidence>
<protein>
    <submittedName>
        <fullName evidence="1">Uncharacterized protein</fullName>
    </submittedName>
</protein>
<proteinExistence type="predicted"/>
<keyword evidence="2" id="KW-1185">Reference proteome</keyword>
<evidence type="ECO:0000313" key="2">
    <source>
        <dbReference type="Proteomes" id="UP001362999"/>
    </source>
</evidence>
<dbReference type="AlphaFoldDB" id="A0AAV9ZR46"/>
<accession>A0AAV9ZR46</accession>
<sequence>MHQGAAERAGLIGALPHQDGLGEFLGRENDGHEFEVAAVSPNGQSFAAKGGESVEMLGEIANVGTHELGVKKRPHLGARARSAETVSFGVHNVLEDDGSGHLVTHIGVGKGSMRRVVRMRGALNGTGNVAVDSTSTKKADDGFFPVGVIPVSVTQTF</sequence>
<organism evidence="1 2">
    <name type="scientific">Favolaschia claudopus</name>
    <dbReference type="NCBI Taxonomy" id="2862362"/>
    <lineage>
        <taxon>Eukaryota</taxon>
        <taxon>Fungi</taxon>
        <taxon>Dikarya</taxon>
        <taxon>Basidiomycota</taxon>
        <taxon>Agaricomycotina</taxon>
        <taxon>Agaricomycetes</taxon>
        <taxon>Agaricomycetidae</taxon>
        <taxon>Agaricales</taxon>
        <taxon>Marasmiineae</taxon>
        <taxon>Mycenaceae</taxon>
        <taxon>Favolaschia</taxon>
    </lineage>
</organism>
<gene>
    <name evidence="1" type="ORF">R3P38DRAFT_2803943</name>
</gene>
<comment type="caution">
    <text evidence="1">The sequence shown here is derived from an EMBL/GenBank/DDBJ whole genome shotgun (WGS) entry which is preliminary data.</text>
</comment>
<reference evidence="1 2" key="1">
    <citation type="journal article" date="2024" name="J Genomics">
        <title>Draft genome sequencing and assembly of Favolaschia claudopus CIRM-BRFM 2984 isolated from oak limbs.</title>
        <authorList>
            <person name="Navarro D."/>
            <person name="Drula E."/>
            <person name="Chaduli D."/>
            <person name="Cazenave R."/>
            <person name="Ahrendt S."/>
            <person name="Wang J."/>
            <person name="Lipzen A."/>
            <person name="Daum C."/>
            <person name="Barry K."/>
            <person name="Grigoriev I.V."/>
            <person name="Favel A."/>
            <person name="Rosso M.N."/>
            <person name="Martin F."/>
        </authorList>
    </citation>
    <scope>NUCLEOTIDE SEQUENCE [LARGE SCALE GENOMIC DNA]</scope>
    <source>
        <strain evidence="1 2">CIRM-BRFM 2984</strain>
    </source>
</reference>
<dbReference type="EMBL" id="JAWWNJ010000118">
    <property type="protein sequence ID" value="KAK6988999.1"/>
    <property type="molecule type" value="Genomic_DNA"/>
</dbReference>
<name>A0AAV9ZR46_9AGAR</name>
<dbReference type="Proteomes" id="UP001362999">
    <property type="component" value="Unassembled WGS sequence"/>
</dbReference>